<dbReference type="Proteomes" id="UP000283260">
    <property type="component" value="Unassembled WGS sequence"/>
</dbReference>
<evidence type="ECO:0000313" key="2">
    <source>
        <dbReference type="EMBL" id="RON34427.1"/>
    </source>
</evidence>
<feature type="region of interest" description="Disordered" evidence="1">
    <location>
        <begin position="957"/>
        <end position="981"/>
    </location>
</feature>
<organism evidence="2 3">
    <name type="scientific">Pseudomonas frederiksbergensis</name>
    <dbReference type="NCBI Taxonomy" id="104087"/>
    <lineage>
        <taxon>Bacteria</taxon>
        <taxon>Pseudomonadati</taxon>
        <taxon>Pseudomonadota</taxon>
        <taxon>Gammaproteobacteria</taxon>
        <taxon>Pseudomonadales</taxon>
        <taxon>Pseudomonadaceae</taxon>
        <taxon>Pseudomonas</taxon>
    </lineage>
</organism>
<proteinExistence type="predicted"/>
<gene>
    <name evidence="2" type="ORF">BK661_10125</name>
</gene>
<reference evidence="2 3" key="1">
    <citation type="submission" date="2016-10" db="EMBL/GenBank/DDBJ databases">
        <title>Comparative genome analysis of multiple Pseudomonas spp. focuses on biocontrol and plant growth promoting traits.</title>
        <authorList>
            <person name="Tao X.-Y."/>
            <person name="Taylor C.G."/>
        </authorList>
    </citation>
    <scope>NUCLEOTIDE SEQUENCE [LARGE SCALE GENOMIC DNA]</scope>
    <source>
        <strain evidence="2 3">94G2</strain>
    </source>
</reference>
<evidence type="ECO:0000256" key="1">
    <source>
        <dbReference type="SAM" id="MobiDB-lite"/>
    </source>
</evidence>
<accession>A0A423J9R0</accession>
<protein>
    <submittedName>
        <fullName evidence="2">Uncharacterized protein</fullName>
    </submittedName>
</protein>
<comment type="caution">
    <text evidence="2">The sequence shown here is derived from an EMBL/GenBank/DDBJ whole genome shotgun (WGS) entry which is preliminary data.</text>
</comment>
<dbReference type="EMBL" id="MOBL01000007">
    <property type="protein sequence ID" value="RON34427.1"/>
    <property type="molecule type" value="Genomic_DNA"/>
</dbReference>
<name>A0A423J9R0_9PSED</name>
<evidence type="ECO:0000313" key="3">
    <source>
        <dbReference type="Proteomes" id="UP000283260"/>
    </source>
</evidence>
<sequence length="1136" mass="124949">MSDLYFFKKIRQAQWLGLRLPENLRLDMDEDGLLRPMQPWSYVDVSPLPEWAAAARVLVLNLDHGVVKPVLVATSGKESGWQPFQRSRATLAAPPVLKEVQDLAEAMGKAIANPLLPLRLYQAYRDFPAKSKIANYASDEEVRLALIRAVGGSATNQPVEAYSELLFIVDSVDGPPAPAVNVDVGDDDPARLRVTAHQSAPGVTLQLEHREKRVTNGSVVPMIQSHGGVESQFAPFYRWRRTLGMAERPSAESGAILIPTDVTSMTAGVLDSATWAARPFRVTDRLGTQQLAGELLNYEVGLFNPHGRCTHVGRVLLKRQRLDPPLPPLRGNAQLLPPEKGSDLARCTITFAFAADQPDPLELKTVVYCQDYPVVPTGFYGDDDDQALTVARSLGDLGGELFAGGQLIGDVEYDGETLPNLSSHNLSILDMQNLKETKTESDGQLLRRVEFTMALAPGRAIRLFLALRREVEGGDSSPESPVVALQHLTGPGVDAIRTVPHFERFWGPLHEPVWLGEGAARVMEVEGQQGARAKVRIVIQHASADAPGDGELTGGYRLWMRDVAAPGEQTPFNAVALVQAVPPLVKAYAPIEVGRNWTVIKDKEPRASSDSILQPQVELPQHDFILPSEPALPGAQVTGATERTASEEAQRTGLKSAIDAARQLGGENLDASLILGAMQKLRGMGTARECLLSVTKRRAMTQNLVQPPGNWVFFYDQLGNLMGRAIQFWLPKEHDIEAEKLPYSQYRLTEQPSAQDTVALDDFGRMVWTWDGLGDLWRHELEWVIEAVPRYAPIQGLRKALGLETDNEIMTVRRNGHGQWHRLVVARRAPFTARFGLAQVLDAADDAFVIALDAPHEFRQSLYNSVARTRQGVLRMHAASAQIKFRHAQAYDGVGENLLTAWLGGENGSTTARPPKMQSGMSGSAPVGAYGELVYDEPPCMELIVRVGASADDVHNPEPVSIGPLTRRRMHKPAKPPSGLVVKRDDPHIQIEIPLARLDWFYSGNSWPAIGQFPGIVALQPFGQLSLLRLPDPEAELLLFFKFGNMPLRQVAHFRGSAFMNKVEWNTPNDLSSDVGGLPWGEMRISPTFELNAQISNAGNLQVHMKDDTGLPDQVIARWRCEGLAVPPISWSYNHA</sequence>
<dbReference type="RefSeq" id="WP_123496300.1">
    <property type="nucleotide sequence ID" value="NZ_MOBL01000007.1"/>
</dbReference>
<dbReference type="AlphaFoldDB" id="A0A423J9R0"/>